<dbReference type="AlphaFoldDB" id="A0AAP8ITM1"/>
<evidence type="ECO:0000313" key="3">
    <source>
        <dbReference type="Proteomes" id="UP000234905"/>
    </source>
</evidence>
<feature type="transmembrane region" description="Helical" evidence="1">
    <location>
        <begin position="85"/>
        <end position="105"/>
    </location>
</feature>
<feature type="transmembrane region" description="Helical" evidence="1">
    <location>
        <begin position="150"/>
        <end position="169"/>
    </location>
</feature>
<feature type="transmembrane region" description="Helical" evidence="1">
    <location>
        <begin position="9"/>
        <end position="27"/>
    </location>
</feature>
<sequence>MKKIKIHQIINLIFSGIALIGLLLPYSSSYGEYRNFLTSNPDILFAKEIGFKNIDAVDLSMLENLRLYFCLANNSHGNDWLKNEAIINVVLIIALIASILLILLFTLLNKPVANIVFALILAAASLLMNYDAVSRHALPSDNYTFGFTYYLYTPLAVAVIVCSIVGIVIKKKEKKAARLSNFAHAK</sequence>
<keyword evidence="1" id="KW-1133">Transmembrane helix</keyword>
<dbReference type="Proteomes" id="UP000234905">
    <property type="component" value="Unassembled WGS sequence"/>
</dbReference>
<feature type="transmembrane region" description="Helical" evidence="1">
    <location>
        <begin position="112"/>
        <end position="130"/>
    </location>
</feature>
<name>A0AAP8ITM1_GARVA</name>
<evidence type="ECO:0000313" key="2">
    <source>
        <dbReference type="EMBL" id="PKZ59837.1"/>
    </source>
</evidence>
<evidence type="ECO:0000256" key="1">
    <source>
        <dbReference type="SAM" id="Phobius"/>
    </source>
</evidence>
<comment type="caution">
    <text evidence="2">The sequence shown here is derived from an EMBL/GenBank/DDBJ whole genome shotgun (WGS) entry which is preliminary data.</text>
</comment>
<accession>A0AAP8ITM1</accession>
<gene>
    <name evidence="2" type="ORF">CYJ61_00010</name>
</gene>
<dbReference type="EMBL" id="PKJN01000001">
    <property type="protein sequence ID" value="PKZ59837.1"/>
    <property type="molecule type" value="Genomic_DNA"/>
</dbReference>
<organism evidence="2 3">
    <name type="scientific">Gardnerella vaginalis</name>
    <dbReference type="NCBI Taxonomy" id="2702"/>
    <lineage>
        <taxon>Bacteria</taxon>
        <taxon>Bacillati</taxon>
        <taxon>Actinomycetota</taxon>
        <taxon>Actinomycetes</taxon>
        <taxon>Bifidobacteriales</taxon>
        <taxon>Bifidobacteriaceae</taxon>
        <taxon>Gardnerella</taxon>
    </lineage>
</organism>
<keyword evidence="1" id="KW-0472">Membrane</keyword>
<proteinExistence type="predicted"/>
<reference evidence="2 3" key="1">
    <citation type="submission" date="2017-12" db="EMBL/GenBank/DDBJ databases">
        <title>Phylogenetic diversity of female urinary microbiome.</title>
        <authorList>
            <person name="Thomas-White K."/>
            <person name="Wolfe A.J."/>
        </authorList>
    </citation>
    <scope>NUCLEOTIDE SEQUENCE [LARGE SCALE GENOMIC DNA]</scope>
    <source>
        <strain evidence="2 3">UMB0682</strain>
    </source>
</reference>
<protein>
    <submittedName>
        <fullName evidence="2">Uncharacterized protein</fullName>
    </submittedName>
</protein>
<keyword evidence="1" id="KW-0812">Transmembrane</keyword>